<dbReference type="Proteomes" id="UP000654075">
    <property type="component" value="Unassembled WGS sequence"/>
</dbReference>
<accession>A0A813DKX2</accession>
<reference evidence="3" key="1">
    <citation type="submission" date="2021-02" db="EMBL/GenBank/DDBJ databases">
        <authorList>
            <person name="Dougan E. K."/>
            <person name="Rhodes N."/>
            <person name="Thang M."/>
            <person name="Chan C."/>
        </authorList>
    </citation>
    <scope>NUCLEOTIDE SEQUENCE</scope>
</reference>
<dbReference type="AlphaFoldDB" id="A0A813DKX2"/>
<evidence type="ECO:0000256" key="1">
    <source>
        <dbReference type="SAM" id="Coils"/>
    </source>
</evidence>
<evidence type="ECO:0000313" key="3">
    <source>
        <dbReference type="EMBL" id="CAE8586239.1"/>
    </source>
</evidence>
<sequence length="451" mass="50128">MEAVTGDTLAATASLPSSPPRSPLRSPQRPWREVTGSPVGVVLDDSDDLVRARCELLELREQNARAKEQIWTAAMRLKAAEEATEAANLQRHRLGAAKRAGGAEAFRVSGPTPVGTDNGLCSEVQEVEVRMQFLEAQLREANAREHELRSQLEAARAAAAEEGARCAVLRLELLEAKSAIEALRRSRSQVTLQSSQQPTQQTQQTQQLQQMQLPPFQYQPQAVIVTSSSLRSLDGSQALAMDSSTARPFMPADLYSPRPVLSAVGFAAQRQRSSEVQGYSPVPRQVSGDVSAIQRGLPQQQLQHQQQQHFQQQQQQHQQWQQQQLQPLQQQQFHQPSLSQPAQSQNSQQTHRPQQQQQQQQQQTHQPQPVQHQYQTITQHSQQQQAYRPQSQLQLPQQQQHKNAAGVSGVGGILPVGEMKVSAAARMPVATTTSTTTVAAARSWQPMMFRR</sequence>
<keyword evidence="4" id="KW-1185">Reference proteome</keyword>
<evidence type="ECO:0000313" key="4">
    <source>
        <dbReference type="Proteomes" id="UP000654075"/>
    </source>
</evidence>
<feature type="coiled-coil region" evidence="1">
    <location>
        <begin position="124"/>
        <end position="158"/>
    </location>
</feature>
<organism evidence="3 4">
    <name type="scientific">Polarella glacialis</name>
    <name type="common">Dinoflagellate</name>
    <dbReference type="NCBI Taxonomy" id="89957"/>
    <lineage>
        <taxon>Eukaryota</taxon>
        <taxon>Sar</taxon>
        <taxon>Alveolata</taxon>
        <taxon>Dinophyceae</taxon>
        <taxon>Suessiales</taxon>
        <taxon>Suessiaceae</taxon>
        <taxon>Polarella</taxon>
    </lineage>
</organism>
<dbReference type="EMBL" id="CAJNNV010001972">
    <property type="protein sequence ID" value="CAE8586239.1"/>
    <property type="molecule type" value="Genomic_DNA"/>
</dbReference>
<feature type="region of interest" description="Disordered" evidence="2">
    <location>
        <begin position="323"/>
        <end position="404"/>
    </location>
</feature>
<comment type="caution">
    <text evidence="3">The sequence shown here is derived from an EMBL/GenBank/DDBJ whole genome shotgun (WGS) entry which is preliminary data.</text>
</comment>
<name>A0A813DKX2_POLGL</name>
<evidence type="ECO:0000256" key="2">
    <source>
        <dbReference type="SAM" id="MobiDB-lite"/>
    </source>
</evidence>
<protein>
    <submittedName>
        <fullName evidence="3">Uncharacterized protein</fullName>
    </submittedName>
</protein>
<feature type="region of interest" description="Disordered" evidence="2">
    <location>
        <begin position="1"/>
        <end position="38"/>
    </location>
</feature>
<proteinExistence type="predicted"/>
<keyword evidence="1" id="KW-0175">Coiled coil</keyword>
<gene>
    <name evidence="3" type="ORF">PGLA1383_LOCUS5119</name>
</gene>
<feature type="compositionally biased region" description="Low complexity" evidence="2">
    <location>
        <begin position="323"/>
        <end position="400"/>
    </location>
</feature>